<dbReference type="EMBL" id="AP017312">
    <property type="protein sequence ID" value="BAU29625.1"/>
    <property type="molecule type" value="Genomic_DNA"/>
</dbReference>
<organism evidence="4 5">
    <name type="scientific">Aneurinibacillus soli</name>
    <dbReference type="NCBI Taxonomy" id="1500254"/>
    <lineage>
        <taxon>Bacteria</taxon>
        <taxon>Bacillati</taxon>
        <taxon>Bacillota</taxon>
        <taxon>Bacilli</taxon>
        <taxon>Bacillales</taxon>
        <taxon>Paenibacillaceae</taxon>
        <taxon>Aneurinibacillus group</taxon>
        <taxon>Aneurinibacillus</taxon>
    </lineage>
</organism>
<dbReference type="Pfam" id="PF14540">
    <property type="entry name" value="NTF-like"/>
    <property type="match status" value="1"/>
</dbReference>
<feature type="domain" description="YgxA-like substrate binding" evidence="3">
    <location>
        <begin position="120"/>
        <end position="218"/>
    </location>
</feature>
<proteinExistence type="predicted"/>
<keyword evidence="5" id="KW-1185">Reference proteome</keyword>
<accession>A0A0U4WN16</accession>
<dbReference type="RefSeq" id="WP_096467285.1">
    <property type="nucleotide sequence ID" value="NZ_AP017312.1"/>
</dbReference>
<dbReference type="InterPro" id="IPR041143">
    <property type="entry name" value="YgxA_HTH"/>
</dbReference>
<dbReference type="KEGG" id="asoc:CB4_03855"/>
<feature type="domain" description="Nucleotidyltransferase-like" evidence="1">
    <location>
        <begin position="14"/>
        <end position="115"/>
    </location>
</feature>
<name>A0A0U4WN16_9BACL</name>
<gene>
    <name evidence="4" type="ORF">CB4_03855</name>
</gene>
<dbReference type="OrthoDB" id="2350973at2"/>
<evidence type="ECO:0000313" key="5">
    <source>
        <dbReference type="Proteomes" id="UP000217696"/>
    </source>
</evidence>
<evidence type="ECO:0000313" key="4">
    <source>
        <dbReference type="EMBL" id="BAU29625.1"/>
    </source>
</evidence>
<dbReference type="Pfam" id="PF18576">
    <property type="entry name" value="HTH_52"/>
    <property type="match status" value="1"/>
</dbReference>
<dbReference type="Gene3D" id="3.30.460.10">
    <property type="entry name" value="Beta Polymerase, domain 2"/>
    <property type="match status" value="1"/>
</dbReference>
<dbReference type="InterPro" id="IPR043519">
    <property type="entry name" value="NT_sf"/>
</dbReference>
<protein>
    <submittedName>
        <fullName evidence="4">Uncharacterized protein</fullName>
    </submittedName>
</protein>
<dbReference type="InterPro" id="IPR029348">
    <property type="entry name" value="NTF-like"/>
</dbReference>
<dbReference type="AlphaFoldDB" id="A0A0U4WN16"/>
<dbReference type="InterPro" id="IPR054515">
    <property type="entry name" value="YgxA-like_substrate-bd"/>
</dbReference>
<evidence type="ECO:0000259" key="3">
    <source>
        <dbReference type="Pfam" id="PF22339"/>
    </source>
</evidence>
<reference evidence="4 5" key="1">
    <citation type="submission" date="2015-12" db="EMBL/GenBank/DDBJ databases">
        <title>Genome sequence of Aneurinibacillus soli.</title>
        <authorList>
            <person name="Lee J.S."/>
            <person name="Lee K.C."/>
            <person name="Kim K.K."/>
            <person name="Lee B.W."/>
        </authorList>
    </citation>
    <scope>NUCLEOTIDE SEQUENCE [LARGE SCALE GENOMIC DNA]</scope>
    <source>
        <strain evidence="4 5">CB4</strain>
    </source>
</reference>
<dbReference type="Gene3D" id="1.20.120.330">
    <property type="entry name" value="Nucleotidyltransferases domain 2"/>
    <property type="match status" value="1"/>
</dbReference>
<feature type="domain" description="YgxA-like helix-turn-helix" evidence="2">
    <location>
        <begin position="225"/>
        <end position="275"/>
    </location>
</feature>
<dbReference type="Proteomes" id="UP000217696">
    <property type="component" value="Chromosome"/>
</dbReference>
<evidence type="ECO:0000259" key="2">
    <source>
        <dbReference type="Pfam" id="PF18576"/>
    </source>
</evidence>
<sequence>MKQWLLQNVPEGINRNLIESIIQVTPFQQGSAFTDGIELLYIVIVNTCDKKIEVKNLVVDEQNVQVRWVSASYFSHVVEHRFQRRFVQWALQGELMYDANGFIENIRQLFCTHPSSFHKRKVCIEFSYFLRQYLEAKEYTAQGLLLDAYSNMFRALHHWARLSIMQEGYIPETVVWKQVQEIDCSIYKLYEELITTSEPLEKRLELLLLASDFSMVSKIKECSEFLFEIMKSRTEPWSVAELFHHPAFEGTGIDLILLLEKLVGRSLLQQVLDPTEFGVEKKYIVI</sequence>
<dbReference type="Pfam" id="PF22339">
    <property type="entry name" value="YgxA-like_sub_bind"/>
    <property type="match status" value="1"/>
</dbReference>
<evidence type="ECO:0000259" key="1">
    <source>
        <dbReference type="Pfam" id="PF14540"/>
    </source>
</evidence>